<keyword evidence="1" id="KW-0732">Signal</keyword>
<evidence type="ECO:0000313" key="2">
    <source>
        <dbReference type="EMBL" id="RCH55278.1"/>
    </source>
</evidence>
<dbReference type="Proteomes" id="UP000253209">
    <property type="component" value="Unassembled WGS sequence"/>
</dbReference>
<comment type="caution">
    <text evidence="2">The sequence shown here is derived from an EMBL/GenBank/DDBJ whole genome shotgun (WGS) entry which is preliminary data.</text>
</comment>
<keyword evidence="3" id="KW-1185">Reference proteome</keyword>
<sequence>MRLSLYITILFCLFNALTARAQKWLPGSFTDNKGNTETGFVRIDPPGKAPVKTEAFIEFRENEKMNPIKLSAGELRSVKAGIDSFLVAYAPGNQNWNGKELDFVKVVLDEDIKLYLGKGSRGGGFGITPGLSGGFGAGSGTYGGVGGGVGIALGGRGGKSKTMYYFGANTAEMQPVSPANFNDIMSDIMIDEPEVVEQIRMNKYNLGNIEKLIEYYNKSKASRQQ</sequence>
<evidence type="ECO:0000256" key="1">
    <source>
        <dbReference type="SAM" id="SignalP"/>
    </source>
</evidence>
<dbReference type="EMBL" id="QGDC01000004">
    <property type="protein sequence ID" value="RCH55278.1"/>
    <property type="molecule type" value="Genomic_DNA"/>
</dbReference>
<evidence type="ECO:0000313" key="3">
    <source>
        <dbReference type="Proteomes" id="UP000253209"/>
    </source>
</evidence>
<dbReference type="AlphaFoldDB" id="A0A367GQC6"/>
<accession>A0A367GQC6</accession>
<proteinExistence type="predicted"/>
<feature type="signal peptide" evidence="1">
    <location>
        <begin position="1"/>
        <end position="21"/>
    </location>
</feature>
<feature type="chain" id="PRO_5016860212" evidence="1">
    <location>
        <begin position="22"/>
        <end position="225"/>
    </location>
</feature>
<organism evidence="2 3">
    <name type="scientific">Mucilaginibacter hurinus</name>
    <dbReference type="NCBI Taxonomy" id="2201324"/>
    <lineage>
        <taxon>Bacteria</taxon>
        <taxon>Pseudomonadati</taxon>
        <taxon>Bacteroidota</taxon>
        <taxon>Sphingobacteriia</taxon>
        <taxon>Sphingobacteriales</taxon>
        <taxon>Sphingobacteriaceae</taxon>
        <taxon>Mucilaginibacter</taxon>
    </lineage>
</organism>
<gene>
    <name evidence="2" type="ORF">DJ568_08835</name>
</gene>
<protein>
    <submittedName>
        <fullName evidence="2">Uncharacterized protein</fullName>
    </submittedName>
</protein>
<reference evidence="2 3" key="1">
    <citation type="submission" date="2018-05" db="EMBL/GenBank/DDBJ databases">
        <title>Mucilaginibacter hurinus sp. nov., isolated from briquette warehouse soil.</title>
        <authorList>
            <person name="Choi L."/>
        </authorList>
    </citation>
    <scope>NUCLEOTIDE SEQUENCE [LARGE SCALE GENOMIC DNA]</scope>
    <source>
        <strain evidence="2 3">ZR32</strain>
    </source>
</reference>
<name>A0A367GQC6_9SPHI</name>